<feature type="region of interest" description="Disordered" evidence="1">
    <location>
        <begin position="14"/>
        <end position="54"/>
    </location>
</feature>
<dbReference type="Proteomes" id="UP000294576">
    <property type="component" value="Unassembled WGS sequence"/>
</dbReference>
<organism evidence="2 3">
    <name type="scientific">Rhizobium sullae</name>
    <name type="common">Rhizobium hedysari</name>
    <dbReference type="NCBI Taxonomy" id="50338"/>
    <lineage>
        <taxon>Bacteria</taxon>
        <taxon>Pseudomonadati</taxon>
        <taxon>Pseudomonadota</taxon>
        <taxon>Alphaproteobacteria</taxon>
        <taxon>Hyphomicrobiales</taxon>
        <taxon>Rhizobiaceae</taxon>
        <taxon>Rhizobium/Agrobacterium group</taxon>
        <taxon>Rhizobium</taxon>
    </lineage>
</organism>
<dbReference type="AlphaFoldDB" id="A0A4V2V8H5"/>
<evidence type="ECO:0000256" key="1">
    <source>
        <dbReference type="SAM" id="MobiDB-lite"/>
    </source>
</evidence>
<name>A0A4V2V8H5_RHISU</name>
<dbReference type="EMBL" id="SMBH01000012">
    <property type="protein sequence ID" value="TCU13305.1"/>
    <property type="molecule type" value="Genomic_DNA"/>
</dbReference>
<protein>
    <submittedName>
        <fullName evidence="2">Uncharacterized protein</fullName>
    </submittedName>
</protein>
<reference evidence="2 3" key="1">
    <citation type="submission" date="2019-03" db="EMBL/GenBank/DDBJ databases">
        <title>Genomic Encyclopedia of Type Strains, Phase IV (KMG-V): Genome sequencing to study the core and pangenomes of soil and plant-associated prokaryotes.</title>
        <authorList>
            <person name="Whitman W."/>
        </authorList>
    </citation>
    <scope>NUCLEOTIDE SEQUENCE [LARGE SCALE GENOMIC DNA]</scope>
    <source>
        <strain evidence="2 3">Hc14</strain>
    </source>
</reference>
<proteinExistence type="predicted"/>
<comment type="caution">
    <text evidence="2">The sequence shown here is derived from an EMBL/GenBank/DDBJ whole genome shotgun (WGS) entry which is preliminary data.</text>
</comment>
<evidence type="ECO:0000313" key="2">
    <source>
        <dbReference type="EMBL" id="TCU13305.1"/>
    </source>
</evidence>
<evidence type="ECO:0000313" key="3">
    <source>
        <dbReference type="Proteomes" id="UP000294576"/>
    </source>
</evidence>
<accession>A0A4V2V8H5</accession>
<sequence>MPVYLTFTASPLPSVTANSTVEPAPRTTLPWPTSPPRRMRVSGATGVLARSAGM</sequence>
<gene>
    <name evidence="2" type="ORF">EV132_1123</name>
</gene>